<feature type="region of interest" description="Disordered" evidence="1">
    <location>
        <begin position="464"/>
        <end position="501"/>
    </location>
</feature>
<feature type="compositionally biased region" description="Basic residues" evidence="1">
    <location>
        <begin position="625"/>
        <end position="637"/>
    </location>
</feature>
<proteinExistence type="predicted"/>
<feature type="compositionally biased region" description="Basic residues" evidence="1">
    <location>
        <begin position="222"/>
        <end position="236"/>
    </location>
</feature>
<dbReference type="Proteomes" id="UP000266841">
    <property type="component" value="Unassembled WGS sequence"/>
</dbReference>
<feature type="region of interest" description="Disordered" evidence="1">
    <location>
        <begin position="513"/>
        <end position="537"/>
    </location>
</feature>
<feature type="compositionally biased region" description="Basic and acidic residues" evidence="1">
    <location>
        <begin position="513"/>
        <end position="526"/>
    </location>
</feature>
<sequence>MLLLRLRLAETVAFGSRLGVEPLSPPRAARRELGRPEFDDWQSLVELGETITRSCLSSHSDDPVGFDCMAYGHDRAPPGPSRAVWRPAPSSPGRRANRIGKRRTPHTLRCSAAPAATLPRTKTPKEVRRHLGTELHGHLSPPHDGVHAKIGQSEPEREEPAGGGGGEGDCTIFALRAVTLAGGLAGGLAGRGLETTLFFLTCDWRSGESTVGPNMAPSPIRKPCHGSRKNTAKCRGRSGSGGRRRNEEQPPTFLPCGAVTLGGGRPPELRMQQSAPGPGEAPRLVLGGMLLTLASGVPTARAARTSLGRKIWCALPYLNVAVIVCELPMLLLLDGAFCEGYETPEAAAEEAIEEERGVSLPGGGGPDFLEPSCGLGPGSRPLFASMGCCLVLAFVTQWRDHPGWLEEYQLWRLTRRRKGDGGSDGGSGETERPMLNDAAGTDGGSGGGDGRYAYDIRAVDEESFPARAAGNGDKAGGANSDNGGRPPRTAPKEEPAPKPPPVSILRHVIEAESHKADGEAKYRTADEVDGGTPLRDRGELVAEVAGHLREERTGKRDAPAGEPDGPWRGGVAGRLERDGGPFRGIFAALPAEDEATAEGEERACRDERRPAPGDAREADDDPDRRRRVAHHAVRGRLPRPGGGRPAENAAGPARRGRIRGLAAPDAVRTAGPAVGGQAGPRRGGNAGGGLRDAGRGGQLVPARRGRDRAPDSRTRYCRGGDA</sequence>
<organism evidence="2 3">
    <name type="scientific">Thalassiosira oceanica</name>
    <name type="common">Marine diatom</name>
    <dbReference type="NCBI Taxonomy" id="159749"/>
    <lineage>
        <taxon>Eukaryota</taxon>
        <taxon>Sar</taxon>
        <taxon>Stramenopiles</taxon>
        <taxon>Ochrophyta</taxon>
        <taxon>Bacillariophyta</taxon>
        <taxon>Coscinodiscophyceae</taxon>
        <taxon>Thalassiosirophycidae</taxon>
        <taxon>Thalassiosirales</taxon>
        <taxon>Thalassiosiraceae</taxon>
        <taxon>Thalassiosira</taxon>
    </lineage>
</organism>
<feature type="compositionally biased region" description="Gly residues" evidence="1">
    <location>
        <begin position="673"/>
        <end position="697"/>
    </location>
</feature>
<feature type="region of interest" description="Disordered" evidence="1">
    <location>
        <begin position="549"/>
        <end position="575"/>
    </location>
</feature>
<protein>
    <submittedName>
        <fullName evidence="2">Uncharacterized protein</fullName>
    </submittedName>
</protein>
<feature type="region of interest" description="Disordered" evidence="1">
    <location>
        <begin position="588"/>
        <end position="722"/>
    </location>
</feature>
<dbReference type="EMBL" id="AGNL01004925">
    <property type="protein sequence ID" value="EJK73037.1"/>
    <property type="molecule type" value="Genomic_DNA"/>
</dbReference>
<evidence type="ECO:0000256" key="1">
    <source>
        <dbReference type="SAM" id="MobiDB-lite"/>
    </source>
</evidence>
<feature type="region of interest" description="Disordered" evidence="1">
    <location>
        <begin position="77"/>
        <end position="99"/>
    </location>
</feature>
<feature type="region of interest" description="Disordered" evidence="1">
    <location>
        <begin position="416"/>
        <end position="452"/>
    </location>
</feature>
<accession>K0TMW3</accession>
<gene>
    <name evidence="2" type="ORF">THAOC_05366</name>
</gene>
<feature type="region of interest" description="Disordered" evidence="1">
    <location>
        <begin position="135"/>
        <end position="167"/>
    </location>
</feature>
<feature type="compositionally biased region" description="Gly residues" evidence="1">
    <location>
        <begin position="441"/>
        <end position="450"/>
    </location>
</feature>
<feature type="compositionally biased region" description="Low complexity" evidence="1">
    <location>
        <begin position="466"/>
        <end position="487"/>
    </location>
</feature>
<keyword evidence="3" id="KW-1185">Reference proteome</keyword>
<name>K0TMW3_THAOC</name>
<comment type="caution">
    <text evidence="2">The sequence shown here is derived from an EMBL/GenBank/DDBJ whole genome shotgun (WGS) entry which is preliminary data.</text>
</comment>
<feature type="region of interest" description="Disordered" evidence="1">
    <location>
        <begin position="209"/>
        <end position="258"/>
    </location>
</feature>
<feature type="compositionally biased region" description="Basic and acidic residues" evidence="1">
    <location>
        <begin position="599"/>
        <end position="616"/>
    </location>
</feature>
<evidence type="ECO:0000313" key="2">
    <source>
        <dbReference type="EMBL" id="EJK73037.1"/>
    </source>
</evidence>
<dbReference type="AlphaFoldDB" id="K0TMW3"/>
<reference evidence="2 3" key="1">
    <citation type="journal article" date="2012" name="Genome Biol.">
        <title>Genome and low-iron response of an oceanic diatom adapted to chronic iron limitation.</title>
        <authorList>
            <person name="Lommer M."/>
            <person name="Specht M."/>
            <person name="Roy A.S."/>
            <person name="Kraemer L."/>
            <person name="Andreson R."/>
            <person name="Gutowska M.A."/>
            <person name="Wolf J."/>
            <person name="Bergner S.V."/>
            <person name="Schilhabel M.B."/>
            <person name="Klostermeier U.C."/>
            <person name="Beiko R.G."/>
            <person name="Rosenstiel P."/>
            <person name="Hippler M."/>
            <person name="Laroche J."/>
        </authorList>
    </citation>
    <scope>NUCLEOTIDE SEQUENCE [LARGE SCALE GENOMIC DNA]</scope>
    <source>
        <strain evidence="2 3">CCMP1005</strain>
    </source>
</reference>
<evidence type="ECO:0000313" key="3">
    <source>
        <dbReference type="Proteomes" id="UP000266841"/>
    </source>
</evidence>
<feature type="compositionally biased region" description="Basic and acidic residues" evidence="1">
    <location>
        <begin position="707"/>
        <end position="722"/>
    </location>
</feature>
<dbReference type="eggNOG" id="ENOG502SWZH">
    <property type="taxonomic scope" value="Eukaryota"/>
</dbReference>
<feature type="compositionally biased region" description="Low complexity" evidence="1">
    <location>
        <begin position="649"/>
        <end position="663"/>
    </location>
</feature>
<feature type="compositionally biased region" description="Basic and acidic residues" evidence="1">
    <location>
        <begin position="549"/>
        <end position="559"/>
    </location>
</feature>